<dbReference type="RefSeq" id="WP_139064727.1">
    <property type="nucleotide sequence ID" value="NZ_CP040812.1"/>
</dbReference>
<dbReference type="OrthoDB" id="662693at2"/>
<protein>
    <submittedName>
        <fullName evidence="1">Uncharacterized protein</fullName>
    </submittedName>
</protein>
<evidence type="ECO:0000313" key="2">
    <source>
        <dbReference type="Proteomes" id="UP000309016"/>
    </source>
</evidence>
<dbReference type="Proteomes" id="UP000309016">
    <property type="component" value="Chromosome"/>
</dbReference>
<evidence type="ECO:0000313" key="1">
    <source>
        <dbReference type="EMBL" id="QCY68151.1"/>
    </source>
</evidence>
<keyword evidence="2" id="KW-1185">Reference proteome</keyword>
<organism evidence="1 2">
    <name type="scientific">Antarcticibacterium flavum</name>
    <dbReference type="NCBI Taxonomy" id="2058175"/>
    <lineage>
        <taxon>Bacteria</taxon>
        <taxon>Pseudomonadati</taxon>
        <taxon>Bacteroidota</taxon>
        <taxon>Flavobacteriia</taxon>
        <taxon>Flavobacteriales</taxon>
        <taxon>Flavobacteriaceae</taxon>
        <taxon>Antarcticibacterium</taxon>
    </lineage>
</organism>
<name>A0A5B7X0M1_9FLAO</name>
<accession>A0A5B7X0M1</accession>
<dbReference type="AlphaFoldDB" id="A0A5B7X0M1"/>
<gene>
    <name evidence="1" type="ORF">FHG64_01365</name>
</gene>
<sequence>MQDSIAAMQDVFQYMIGNTDWSSVMQHNVKVILLPSKIKVPIPYDYDMTGLVNAPYAVVKESMPIKNVRERHFRGYCRNLEVNEYVRIKYIELEPALLMSLRSVEEHLDPKEAQVVENYLMEFFSLIKNREKFEQNISQKCRKIE</sequence>
<proteinExistence type="predicted"/>
<reference evidence="1 2" key="1">
    <citation type="submission" date="2019-06" db="EMBL/GenBank/DDBJ databases">
        <title>Complete genome sequence of Antarcticibacterium flavum KCTC 52984T from an Antarctic marine sediment.</title>
        <authorList>
            <person name="Lee Y.M."/>
            <person name="Shin S.C."/>
        </authorList>
    </citation>
    <scope>NUCLEOTIDE SEQUENCE [LARGE SCALE GENOMIC DNA]</scope>
    <source>
        <strain evidence="1 2">KCTC 52984</strain>
    </source>
</reference>
<dbReference type="KEGG" id="afla:FHG64_01365"/>
<dbReference type="EMBL" id="CP040812">
    <property type="protein sequence ID" value="QCY68151.1"/>
    <property type="molecule type" value="Genomic_DNA"/>
</dbReference>